<dbReference type="Gene3D" id="3.40.190.10">
    <property type="entry name" value="Periplasmic binding protein-like II"/>
    <property type="match status" value="1"/>
</dbReference>
<dbReference type="InterPro" id="IPR000914">
    <property type="entry name" value="SBP_5_dom"/>
</dbReference>
<gene>
    <name evidence="6" type="ORF">YBN1229_v1_1936</name>
</gene>
<dbReference type="InterPro" id="IPR030678">
    <property type="entry name" value="Peptide/Ni-bd"/>
</dbReference>
<dbReference type="PIRSF" id="PIRSF002741">
    <property type="entry name" value="MppA"/>
    <property type="match status" value="1"/>
</dbReference>
<dbReference type="CDD" id="cd08497">
    <property type="entry name" value="MbnE-like"/>
    <property type="match status" value="1"/>
</dbReference>
<evidence type="ECO:0000313" key="6">
    <source>
        <dbReference type="EMBL" id="CPR18947.1"/>
    </source>
</evidence>
<accession>A0A0D6JEV1</accession>
<comment type="similarity">
    <text evidence="2">Belongs to the bacterial solute-binding protein 5 family.</text>
</comment>
<dbReference type="Gene3D" id="3.10.105.10">
    <property type="entry name" value="Dipeptide-binding Protein, Domain 3"/>
    <property type="match status" value="1"/>
</dbReference>
<dbReference type="PANTHER" id="PTHR30290">
    <property type="entry name" value="PERIPLASMIC BINDING COMPONENT OF ABC TRANSPORTER"/>
    <property type="match status" value="1"/>
</dbReference>
<reference evidence="7" key="1">
    <citation type="submission" date="2015-02" db="EMBL/GenBank/DDBJ databases">
        <authorList>
            <person name="Chooi Y.-H."/>
        </authorList>
    </citation>
    <scope>NUCLEOTIDE SEQUENCE [LARGE SCALE GENOMIC DNA]</scope>
    <source>
        <strain evidence="7">strain Y</strain>
    </source>
</reference>
<evidence type="ECO:0000256" key="3">
    <source>
        <dbReference type="ARBA" id="ARBA00022729"/>
    </source>
</evidence>
<feature type="domain" description="Solute-binding protein family 5" evidence="5">
    <location>
        <begin position="116"/>
        <end position="524"/>
    </location>
</feature>
<dbReference type="Proteomes" id="UP000033187">
    <property type="component" value="Chromosome 1"/>
</dbReference>
<dbReference type="Pfam" id="PF00496">
    <property type="entry name" value="SBP_bac_5"/>
    <property type="match status" value="1"/>
</dbReference>
<evidence type="ECO:0000256" key="4">
    <source>
        <dbReference type="SAM" id="SignalP"/>
    </source>
</evidence>
<dbReference type="EMBL" id="LN829119">
    <property type="protein sequence ID" value="CPR18947.1"/>
    <property type="molecule type" value="Genomic_DNA"/>
</dbReference>
<evidence type="ECO:0000313" key="7">
    <source>
        <dbReference type="Proteomes" id="UP000033187"/>
    </source>
</evidence>
<comment type="subcellular location">
    <subcellularLocation>
        <location evidence="1">Periplasm</location>
    </subcellularLocation>
</comment>
<proteinExistence type="inferred from homology"/>
<evidence type="ECO:0000259" key="5">
    <source>
        <dbReference type="Pfam" id="PF00496"/>
    </source>
</evidence>
<feature type="chain" id="PRO_5002306197" description="Solute-binding protein family 5 domain-containing protein" evidence="4">
    <location>
        <begin position="28"/>
        <end position="623"/>
    </location>
</feature>
<evidence type="ECO:0000256" key="2">
    <source>
        <dbReference type="ARBA" id="ARBA00005695"/>
    </source>
</evidence>
<dbReference type="KEGG" id="fil:BN1229_v1_1934"/>
<dbReference type="GO" id="GO:0043190">
    <property type="term" value="C:ATP-binding cassette (ABC) transporter complex"/>
    <property type="evidence" value="ECO:0007669"/>
    <property type="project" value="InterPro"/>
</dbReference>
<dbReference type="GO" id="GO:0015833">
    <property type="term" value="P:peptide transport"/>
    <property type="evidence" value="ECO:0007669"/>
    <property type="project" value="TreeGrafter"/>
</dbReference>
<keyword evidence="7" id="KW-1185">Reference proteome</keyword>
<dbReference type="GO" id="GO:0030288">
    <property type="term" value="C:outer membrane-bounded periplasmic space"/>
    <property type="evidence" value="ECO:0007669"/>
    <property type="project" value="TreeGrafter"/>
</dbReference>
<dbReference type="GO" id="GO:1904680">
    <property type="term" value="F:peptide transmembrane transporter activity"/>
    <property type="evidence" value="ECO:0007669"/>
    <property type="project" value="TreeGrafter"/>
</dbReference>
<dbReference type="KEGG" id="fiy:BN1229_v1_1936"/>
<dbReference type="RefSeq" id="WP_244466796.1">
    <property type="nucleotide sequence ID" value="NZ_LN829119.1"/>
</dbReference>
<keyword evidence="3 4" id="KW-0732">Signal</keyword>
<dbReference type="PANTHER" id="PTHR30290:SF64">
    <property type="entry name" value="ABC TRANSPORTER PERIPLASMIC BINDING PROTEIN"/>
    <property type="match status" value="1"/>
</dbReference>
<organism evidence="6 7">
    <name type="scientific">Candidatus Filomicrobium marinum</name>
    <dbReference type="NCBI Taxonomy" id="1608628"/>
    <lineage>
        <taxon>Bacteria</taxon>
        <taxon>Pseudomonadati</taxon>
        <taxon>Pseudomonadota</taxon>
        <taxon>Alphaproteobacteria</taxon>
        <taxon>Hyphomicrobiales</taxon>
        <taxon>Hyphomicrobiaceae</taxon>
        <taxon>Filomicrobium</taxon>
    </lineage>
</organism>
<dbReference type="GO" id="GO:0042884">
    <property type="term" value="P:microcin transport"/>
    <property type="evidence" value="ECO:0007669"/>
    <property type="project" value="TreeGrafter"/>
</dbReference>
<dbReference type="SUPFAM" id="SSF53850">
    <property type="entry name" value="Periplasmic binding protein-like II"/>
    <property type="match status" value="1"/>
</dbReference>
<sequence length="623" mass="70187">MTAMTWISKSIAISAAFMALISGPLSLDVSAQDAHHHALSLVGEPKFGPDFKHFDWANPDAPKGGTVRRASLGSFDTLNPFSIKGETADGVAGLVYDTLMATSLDEPSTEYGLVAEWVSYPEDYSSATFKLREGARFHDGQPITPEDVIFSLEALKAANPLFALYYKNVTSAEKTGDHEVTFRFDMKGNRELPQILGQLYVLPKHFWEGKQANGQPRDITKSTLEAPLGSGPYRIKSVDAGRQVAFERVDDYWAKDLPVARGLNNFNEIRYIYFRDRVPAFEAFKAGQIDLWTESSANAWATQYNVDAVKNGQIKKEALPHKRVAPMQAFAFNLRRAQFQDPRVRQAFNLAFNFEAMNKSLFYEMYVRVSSYFDNSELKATGLPTGRELEILEKVRDKVPPEVFTQEWKMPSSPDATAHRNHLRAASKLLKEAGWQTNGGVLTNAKGDKLSVEFLIVSPDFERVLLPYIDDLKKLGIDARVRLVDSTQYTRRLEEFDFDVVVASFPQSHSPGNEQREYWGSAAADKNGSRNIIGIKNPALDELIEDLVQAKDREEVVAATRAIDRVLLWNYYVVPQWHYPFDRVAFWDIFGRPEVLPSQFPAATTNWWVDADKAKALASQRGM</sequence>
<dbReference type="InterPro" id="IPR039424">
    <property type="entry name" value="SBP_5"/>
</dbReference>
<name>A0A0D6JEV1_9HYPH</name>
<feature type="signal peptide" evidence="4">
    <location>
        <begin position="1"/>
        <end position="27"/>
    </location>
</feature>
<dbReference type="AlphaFoldDB" id="A0A0D6JEV1"/>
<evidence type="ECO:0000256" key="1">
    <source>
        <dbReference type="ARBA" id="ARBA00004418"/>
    </source>
</evidence>
<protein>
    <recommendedName>
        <fullName evidence="5">Solute-binding protein family 5 domain-containing protein</fullName>
    </recommendedName>
</protein>